<dbReference type="GO" id="GO:0009245">
    <property type="term" value="P:lipid A biosynthetic process"/>
    <property type="evidence" value="ECO:0007669"/>
    <property type="project" value="UniProtKB-UniRule"/>
</dbReference>
<gene>
    <name evidence="11" type="primary">lpxB</name>
    <name evidence="12" type="ORF">D0Y50_04415</name>
</gene>
<dbReference type="OrthoDB" id="9801642at2"/>
<dbReference type="Pfam" id="PF02684">
    <property type="entry name" value="LpxB"/>
    <property type="match status" value="1"/>
</dbReference>
<evidence type="ECO:0000256" key="3">
    <source>
        <dbReference type="ARBA" id="ARBA00012687"/>
    </source>
</evidence>
<dbReference type="RefSeq" id="WP_108567912.1">
    <property type="nucleotide sequence ID" value="NZ_CP031769.1"/>
</dbReference>
<keyword evidence="6 11" id="KW-0441">Lipid A biosynthesis</keyword>
<organism evidence="12 13">
    <name type="scientific">Salinimonas sediminis</name>
    <dbReference type="NCBI Taxonomy" id="2303538"/>
    <lineage>
        <taxon>Bacteria</taxon>
        <taxon>Pseudomonadati</taxon>
        <taxon>Pseudomonadota</taxon>
        <taxon>Gammaproteobacteria</taxon>
        <taxon>Alteromonadales</taxon>
        <taxon>Alteromonadaceae</taxon>
        <taxon>Alteromonas/Salinimonas group</taxon>
        <taxon>Salinimonas</taxon>
    </lineage>
</organism>
<evidence type="ECO:0000256" key="2">
    <source>
        <dbReference type="ARBA" id="ARBA00007868"/>
    </source>
</evidence>
<dbReference type="NCBIfam" id="TIGR00215">
    <property type="entry name" value="lpxB"/>
    <property type="match status" value="1"/>
</dbReference>
<keyword evidence="7 11" id="KW-0328">Glycosyltransferase</keyword>
<evidence type="ECO:0000256" key="1">
    <source>
        <dbReference type="ARBA" id="ARBA00002056"/>
    </source>
</evidence>
<reference evidence="12 13" key="1">
    <citation type="submission" date="2018-08" db="EMBL/GenBank/DDBJ databases">
        <title>Salinimonas sediminis sp. nov., a piezophilic bacterium isolated from a deep-sea sediment sample from the New Britain Trench.</title>
        <authorList>
            <person name="Cao J."/>
        </authorList>
    </citation>
    <scope>NUCLEOTIDE SEQUENCE [LARGE SCALE GENOMIC DNA]</scope>
    <source>
        <strain evidence="12 13">N102</strain>
    </source>
</reference>
<comment type="similarity">
    <text evidence="2 11">Belongs to the LpxB family.</text>
</comment>
<keyword evidence="8 11" id="KW-0808">Transferase</keyword>
<accession>A0A346NJH5</accession>
<evidence type="ECO:0000256" key="4">
    <source>
        <dbReference type="ARBA" id="ARBA00020902"/>
    </source>
</evidence>
<dbReference type="InterPro" id="IPR003835">
    <property type="entry name" value="Glyco_trans_19"/>
</dbReference>
<evidence type="ECO:0000256" key="6">
    <source>
        <dbReference type="ARBA" id="ARBA00022556"/>
    </source>
</evidence>
<keyword evidence="13" id="KW-1185">Reference proteome</keyword>
<dbReference type="EMBL" id="CP031769">
    <property type="protein sequence ID" value="AXR05682.1"/>
    <property type="molecule type" value="Genomic_DNA"/>
</dbReference>
<sequence>MSSQPLRIGVVAGEPSGDVLAAGMIAELKRQHPDAIIEGIGGDNMIAAGCHSLFDMETLSVMGLVEVLSHLPAILKVKNALIAHFEKYPPDIFIGVDAPDFNLRVEKALKQKGIKTVHYVSPTIWAWREGRIHKIAQATDCVLGLFPFEAEVYQKHQVAYRFVGHTLADAIALAPPQQPARQALGLASSDPVMAVLPGSRNGEVSKLLPIFLATIYEVLKQKPGCKFVIPAANQHRFDFIAQFLQEHATRLYAEGTILLTKGNAREAMIASDVILLASGTATLEAMLCKRPMVAAYKLSGLTYKIMQRLYKAPFFTLPNLLAKRKIIPELLQDDVNPQMLSQQLLGFLNSDNTALIETFTQLHKTLAQDADKASAKAVLDLINHE</sequence>
<protein>
    <recommendedName>
        <fullName evidence="4 11">Lipid-A-disaccharide synthase</fullName>
        <ecNumber evidence="3 11">2.4.1.182</ecNumber>
    </recommendedName>
</protein>
<evidence type="ECO:0000313" key="13">
    <source>
        <dbReference type="Proteomes" id="UP000262073"/>
    </source>
</evidence>
<evidence type="ECO:0000256" key="10">
    <source>
        <dbReference type="ARBA" id="ARBA00048975"/>
    </source>
</evidence>
<dbReference type="PANTHER" id="PTHR30372:SF4">
    <property type="entry name" value="LIPID-A-DISACCHARIDE SYNTHASE, MITOCHONDRIAL-RELATED"/>
    <property type="match status" value="1"/>
</dbReference>
<evidence type="ECO:0000313" key="12">
    <source>
        <dbReference type="EMBL" id="AXR05682.1"/>
    </source>
</evidence>
<dbReference type="KEGG" id="salm:D0Y50_04415"/>
<proteinExistence type="inferred from homology"/>
<evidence type="ECO:0000256" key="8">
    <source>
        <dbReference type="ARBA" id="ARBA00022679"/>
    </source>
</evidence>
<dbReference type="AlphaFoldDB" id="A0A346NJH5"/>
<evidence type="ECO:0000256" key="9">
    <source>
        <dbReference type="ARBA" id="ARBA00023098"/>
    </source>
</evidence>
<keyword evidence="5 11" id="KW-0444">Lipid biosynthesis</keyword>
<dbReference type="PANTHER" id="PTHR30372">
    <property type="entry name" value="LIPID-A-DISACCHARIDE SYNTHASE"/>
    <property type="match status" value="1"/>
</dbReference>
<dbReference type="EC" id="2.4.1.182" evidence="3 11"/>
<comment type="function">
    <text evidence="1 11">Condensation of UDP-2,3-diacylglucosamine and 2,3-diacylglucosamine-1-phosphate to form lipid A disaccharide, a precursor of lipid A, a phosphorylated glycolipid that anchors the lipopolysaccharide to the outer membrane of the cell.</text>
</comment>
<evidence type="ECO:0000256" key="7">
    <source>
        <dbReference type="ARBA" id="ARBA00022676"/>
    </source>
</evidence>
<dbReference type="GO" id="GO:0016020">
    <property type="term" value="C:membrane"/>
    <property type="evidence" value="ECO:0007669"/>
    <property type="project" value="GOC"/>
</dbReference>
<dbReference type="SUPFAM" id="SSF53756">
    <property type="entry name" value="UDP-Glycosyltransferase/glycogen phosphorylase"/>
    <property type="match status" value="1"/>
</dbReference>
<dbReference type="UniPathway" id="UPA00973"/>
<dbReference type="GO" id="GO:0005543">
    <property type="term" value="F:phospholipid binding"/>
    <property type="evidence" value="ECO:0007669"/>
    <property type="project" value="TreeGrafter"/>
</dbReference>
<dbReference type="Proteomes" id="UP000262073">
    <property type="component" value="Chromosome"/>
</dbReference>
<comment type="pathway">
    <text evidence="11">Bacterial outer membrane biogenesis; LPS lipid A biosynthesis.</text>
</comment>
<evidence type="ECO:0000256" key="5">
    <source>
        <dbReference type="ARBA" id="ARBA00022516"/>
    </source>
</evidence>
<name>A0A346NJH5_9ALTE</name>
<dbReference type="CDD" id="cd01635">
    <property type="entry name" value="Glycosyltransferase_GTB-type"/>
    <property type="match status" value="1"/>
</dbReference>
<dbReference type="GO" id="GO:0008915">
    <property type="term" value="F:lipid-A-disaccharide synthase activity"/>
    <property type="evidence" value="ECO:0007669"/>
    <property type="project" value="UniProtKB-UniRule"/>
</dbReference>
<dbReference type="HAMAP" id="MF_00392">
    <property type="entry name" value="LpxB"/>
    <property type="match status" value="1"/>
</dbReference>
<comment type="catalytic activity">
    <reaction evidence="10 11">
        <text>a lipid X + a UDP-2-N,3-O-bis[(3R)-3-hydroxyacyl]-alpha-D-glucosamine = a lipid A disaccharide + UDP + H(+)</text>
        <dbReference type="Rhea" id="RHEA:67828"/>
        <dbReference type="ChEBI" id="CHEBI:15378"/>
        <dbReference type="ChEBI" id="CHEBI:58223"/>
        <dbReference type="ChEBI" id="CHEBI:137748"/>
        <dbReference type="ChEBI" id="CHEBI:176338"/>
        <dbReference type="ChEBI" id="CHEBI:176343"/>
        <dbReference type="EC" id="2.4.1.182"/>
    </reaction>
</comment>
<keyword evidence="9 11" id="KW-0443">Lipid metabolism</keyword>
<evidence type="ECO:0000256" key="11">
    <source>
        <dbReference type="HAMAP-Rule" id="MF_00392"/>
    </source>
</evidence>